<evidence type="ECO:0000313" key="2">
    <source>
        <dbReference type="Proteomes" id="UP000578000"/>
    </source>
</evidence>
<reference evidence="1 2" key="1">
    <citation type="submission" date="2020-08" db="EMBL/GenBank/DDBJ databases">
        <title>Genomic Encyclopedia of Type Strains, Phase IV (KMG-IV): sequencing the most valuable type-strain genomes for metagenomic binning, comparative biology and taxonomic classification.</title>
        <authorList>
            <person name="Goeker M."/>
        </authorList>
    </citation>
    <scope>NUCLEOTIDE SEQUENCE [LARGE SCALE GENOMIC DNA]</scope>
    <source>
        <strain evidence="1 2">DSM 4491</strain>
    </source>
</reference>
<dbReference type="Proteomes" id="UP000578000">
    <property type="component" value="Unassembled WGS sequence"/>
</dbReference>
<sequence length="53" mass="5703">MTHEVQETLLEANDPNVRLHSRRGYAGNAGTHRPSARQAMLIGCACIDAGSEP</sequence>
<dbReference type="AlphaFoldDB" id="A0A841QGR5"/>
<proteinExistence type="predicted"/>
<name>A0A841QGR5_9PROT</name>
<dbReference type="EMBL" id="JACHIE010000010">
    <property type="protein sequence ID" value="MBB6457710.1"/>
    <property type="molecule type" value="Genomic_DNA"/>
</dbReference>
<protein>
    <submittedName>
        <fullName evidence="1">Uncharacterized protein</fullName>
    </submittedName>
</protein>
<organism evidence="1 2">
    <name type="scientific">Acetobacter lovaniensis</name>
    <dbReference type="NCBI Taxonomy" id="104100"/>
    <lineage>
        <taxon>Bacteria</taxon>
        <taxon>Pseudomonadati</taxon>
        <taxon>Pseudomonadota</taxon>
        <taxon>Alphaproteobacteria</taxon>
        <taxon>Acetobacterales</taxon>
        <taxon>Acetobacteraceae</taxon>
        <taxon>Acetobacter</taxon>
    </lineage>
</organism>
<comment type="caution">
    <text evidence="1">The sequence shown here is derived from an EMBL/GenBank/DDBJ whole genome shotgun (WGS) entry which is preliminary data.</text>
</comment>
<evidence type="ECO:0000313" key="1">
    <source>
        <dbReference type="EMBL" id="MBB6457710.1"/>
    </source>
</evidence>
<keyword evidence="2" id="KW-1185">Reference proteome</keyword>
<accession>A0A841QGR5</accession>
<gene>
    <name evidence="1" type="ORF">HNR55_002312</name>
</gene>